<gene>
    <name evidence="1" type="ORF">TsocGM_14750</name>
</gene>
<evidence type="ECO:0000313" key="2">
    <source>
        <dbReference type="Proteomes" id="UP000280296"/>
    </source>
</evidence>
<reference evidence="1 2" key="2">
    <citation type="submission" date="2019-01" db="EMBL/GenBank/DDBJ databases">
        <title>Tautonia sociabilis, a novel thermotolerant planctomycete of Isosphaeraceae family, isolated from a 4000 m deep subterranean habitat.</title>
        <authorList>
            <person name="Kovaleva O.L."/>
            <person name="Elcheninov A.G."/>
            <person name="Van Heerden E."/>
            <person name="Toshchakov S.V."/>
            <person name="Novikov A."/>
            <person name="Bonch-Osmolovskaya E.A."/>
            <person name="Kublanov I.V."/>
        </authorList>
    </citation>
    <scope>NUCLEOTIDE SEQUENCE [LARGE SCALE GENOMIC DNA]</scope>
    <source>
        <strain evidence="1 2">GM2012</strain>
    </source>
</reference>
<proteinExistence type="predicted"/>
<dbReference type="AlphaFoldDB" id="A0A432MHR5"/>
<name>A0A432MHR5_9BACT</name>
<dbReference type="RefSeq" id="WP_126726237.1">
    <property type="nucleotide sequence ID" value="NZ_RYZH01000028.1"/>
</dbReference>
<dbReference type="OrthoDB" id="284581at2"/>
<dbReference type="EMBL" id="RYZH01000028">
    <property type="protein sequence ID" value="RUL86902.1"/>
    <property type="molecule type" value="Genomic_DNA"/>
</dbReference>
<comment type="caution">
    <text evidence="1">The sequence shown here is derived from an EMBL/GenBank/DDBJ whole genome shotgun (WGS) entry which is preliminary data.</text>
</comment>
<keyword evidence="2" id="KW-1185">Reference proteome</keyword>
<organism evidence="1 2">
    <name type="scientific">Tautonia sociabilis</name>
    <dbReference type="NCBI Taxonomy" id="2080755"/>
    <lineage>
        <taxon>Bacteria</taxon>
        <taxon>Pseudomonadati</taxon>
        <taxon>Planctomycetota</taxon>
        <taxon>Planctomycetia</taxon>
        <taxon>Isosphaerales</taxon>
        <taxon>Isosphaeraceae</taxon>
        <taxon>Tautonia</taxon>
    </lineage>
</organism>
<accession>A0A432MHR5</accession>
<protein>
    <submittedName>
        <fullName evidence="1">Uncharacterized protein</fullName>
    </submittedName>
</protein>
<sequence length="69" mass="7630">MADQTPASGDIQQKYRQFLDLMPLTIALAGLPPSEGRLFNEEQIEARAMTVRHAYRVAKATVRELLGGS</sequence>
<reference evidence="1 2" key="1">
    <citation type="submission" date="2018-12" db="EMBL/GenBank/DDBJ databases">
        <authorList>
            <person name="Toschakov S.V."/>
        </authorList>
    </citation>
    <scope>NUCLEOTIDE SEQUENCE [LARGE SCALE GENOMIC DNA]</scope>
    <source>
        <strain evidence="1 2">GM2012</strain>
    </source>
</reference>
<dbReference type="Proteomes" id="UP000280296">
    <property type="component" value="Unassembled WGS sequence"/>
</dbReference>
<evidence type="ECO:0000313" key="1">
    <source>
        <dbReference type="EMBL" id="RUL86902.1"/>
    </source>
</evidence>